<feature type="region of interest" description="Disordered" evidence="1">
    <location>
        <begin position="132"/>
        <end position="161"/>
    </location>
</feature>
<dbReference type="EMBL" id="CAUYUJ010016415">
    <property type="protein sequence ID" value="CAK0865005.1"/>
    <property type="molecule type" value="Genomic_DNA"/>
</dbReference>
<feature type="non-terminal residue" evidence="2">
    <location>
        <position position="240"/>
    </location>
</feature>
<feature type="region of interest" description="Disordered" evidence="1">
    <location>
        <begin position="170"/>
        <end position="189"/>
    </location>
</feature>
<keyword evidence="3" id="KW-1185">Reference proteome</keyword>
<comment type="caution">
    <text evidence="2">The sequence shown here is derived from an EMBL/GenBank/DDBJ whole genome shotgun (WGS) entry which is preliminary data.</text>
</comment>
<feature type="compositionally biased region" description="Basic residues" evidence="1">
    <location>
        <begin position="177"/>
        <end position="187"/>
    </location>
</feature>
<feature type="non-terminal residue" evidence="2">
    <location>
        <position position="1"/>
    </location>
</feature>
<accession>A0ABN9UZZ4</accession>
<feature type="region of interest" description="Disordered" evidence="1">
    <location>
        <begin position="1"/>
        <end position="79"/>
    </location>
</feature>
<sequence>RPPCGACEGRPPGAWPARRWRRAGRARPRARRRQWAHRRRACPGWRLPRPLGAAGPRLPTRGQVRPRRPAPAAAARGGDKLLRQRRRARAPAGAGAVRLPGARLRRREGCALGAGAAGARAQKLLALRSRGVTTVTRPRPARRLAPPTAGPTCRGPRPCGRRSRAAWRRRCSESRTTARRARARPRAPRGALWPCQARVRGRIAPPMARPACRGLWPWRWRPAWPQRWSGWRTTARRTAR</sequence>
<feature type="compositionally biased region" description="Basic residues" evidence="1">
    <location>
        <begin position="18"/>
        <end position="41"/>
    </location>
</feature>
<feature type="compositionally biased region" description="Low complexity" evidence="1">
    <location>
        <begin position="132"/>
        <end position="158"/>
    </location>
</feature>
<evidence type="ECO:0000256" key="1">
    <source>
        <dbReference type="SAM" id="MobiDB-lite"/>
    </source>
</evidence>
<organism evidence="2 3">
    <name type="scientific">Prorocentrum cordatum</name>
    <dbReference type="NCBI Taxonomy" id="2364126"/>
    <lineage>
        <taxon>Eukaryota</taxon>
        <taxon>Sar</taxon>
        <taxon>Alveolata</taxon>
        <taxon>Dinophyceae</taxon>
        <taxon>Prorocentrales</taxon>
        <taxon>Prorocentraceae</taxon>
        <taxon>Prorocentrum</taxon>
    </lineage>
</organism>
<evidence type="ECO:0000313" key="3">
    <source>
        <dbReference type="Proteomes" id="UP001189429"/>
    </source>
</evidence>
<dbReference type="Proteomes" id="UP001189429">
    <property type="component" value="Unassembled WGS sequence"/>
</dbReference>
<evidence type="ECO:0000313" key="2">
    <source>
        <dbReference type="EMBL" id="CAK0865005.1"/>
    </source>
</evidence>
<proteinExistence type="predicted"/>
<name>A0ABN9UZZ4_9DINO</name>
<gene>
    <name evidence="2" type="ORF">PCOR1329_LOCUS52690</name>
</gene>
<reference evidence="2" key="1">
    <citation type="submission" date="2023-10" db="EMBL/GenBank/DDBJ databases">
        <authorList>
            <person name="Chen Y."/>
            <person name="Shah S."/>
            <person name="Dougan E. K."/>
            <person name="Thang M."/>
            <person name="Chan C."/>
        </authorList>
    </citation>
    <scope>NUCLEOTIDE SEQUENCE [LARGE SCALE GENOMIC DNA]</scope>
</reference>
<protein>
    <submittedName>
        <fullName evidence="2">Uncharacterized protein</fullName>
    </submittedName>
</protein>